<evidence type="ECO:0000313" key="5">
    <source>
        <dbReference type="EMBL" id="MFA1544266.1"/>
    </source>
</evidence>
<protein>
    <submittedName>
        <fullName evidence="5">Protein kinase</fullName>
    </submittedName>
</protein>
<dbReference type="GO" id="GO:0016301">
    <property type="term" value="F:kinase activity"/>
    <property type="evidence" value="ECO:0007669"/>
    <property type="project" value="UniProtKB-KW"/>
</dbReference>
<keyword evidence="5" id="KW-0808">Transferase</keyword>
<dbReference type="InterPro" id="IPR008271">
    <property type="entry name" value="Ser/Thr_kinase_AS"/>
</dbReference>
<keyword evidence="5" id="KW-0418">Kinase</keyword>
<keyword evidence="2" id="KW-0677">Repeat</keyword>
<evidence type="ECO:0000259" key="4">
    <source>
        <dbReference type="PROSITE" id="PS50011"/>
    </source>
</evidence>
<dbReference type="Gene3D" id="1.25.40.10">
    <property type="entry name" value="Tetratricopeptide repeat domain"/>
    <property type="match status" value="1"/>
</dbReference>
<keyword evidence="1 3" id="KW-0853">WD repeat</keyword>
<evidence type="ECO:0000256" key="1">
    <source>
        <dbReference type="ARBA" id="ARBA00022574"/>
    </source>
</evidence>
<accession>A0ABV4QME7</accession>
<feature type="repeat" description="WD" evidence="3">
    <location>
        <begin position="952"/>
        <end position="993"/>
    </location>
</feature>
<evidence type="ECO:0000256" key="2">
    <source>
        <dbReference type="ARBA" id="ARBA00022737"/>
    </source>
</evidence>
<feature type="repeat" description="WD" evidence="3">
    <location>
        <begin position="493"/>
        <end position="534"/>
    </location>
</feature>
<dbReference type="PANTHER" id="PTHR22847">
    <property type="entry name" value="WD40 REPEAT PROTEIN"/>
    <property type="match status" value="1"/>
</dbReference>
<dbReference type="SUPFAM" id="SSF50998">
    <property type="entry name" value="Quinoprotein alcohol dehydrogenase-like"/>
    <property type="match status" value="1"/>
</dbReference>
<dbReference type="InterPro" id="IPR015943">
    <property type="entry name" value="WD40/YVTN_repeat-like_dom_sf"/>
</dbReference>
<evidence type="ECO:0000256" key="3">
    <source>
        <dbReference type="PROSITE-ProRule" id="PRU00221"/>
    </source>
</evidence>
<dbReference type="PRINTS" id="PR00320">
    <property type="entry name" value="GPROTEINBRPT"/>
</dbReference>
<dbReference type="PANTHER" id="PTHR22847:SF637">
    <property type="entry name" value="WD REPEAT DOMAIN 5B"/>
    <property type="match status" value="1"/>
</dbReference>
<reference evidence="5 6" key="1">
    <citation type="submission" date="2023-11" db="EMBL/GenBank/DDBJ databases">
        <title>Actinomadura monticuli sp. nov., isolated from volcanic ash.</title>
        <authorList>
            <person name="Lee S.D."/>
            <person name="Yang H."/>
            <person name="Kim I.S."/>
        </authorList>
    </citation>
    <scope>NUCLEOTIDE SEQUENCE [LARGE SCALE GENOMIC DNA]</scope>
    <source>
        <strain evidence="5 6">DLS-62</strain>
    </source>
</reference>
<dbReference type="PROSITE" id="PS50082">
    <property type="entry name" value="WD_REPEATS_2"/>
    <property type="match status" value="7"/>
</dbReference>
<dbReference type="PROSITE" id="PS50011">
    <property type="entry name" value="PROTEIN_KINASE_DOM"/>
    <property type="match status" value="1"/>
</dbReference>
<dbReference type="PROSITE" id="PS00108">
    <property type="entry name" value="PROTEIN_KINASE_ST"/>
    <property type="match status" value="1"/>
</dbReference>
<dbReference type="Pfam" id="PF00400">
    <property type="entry name" value="WD40"/>
    <property type="match status" value="6"/>
</dbReference>
<sequence length="1159" mass="122268">MIDATWRRGDVVLDLYEVRDVVATGGMGLVYRVRHRGWDAELAMKVPRPELVGSEHALRGFEDEAETWVGLGLHPHIVNCAYVRRLGALPGVFAEWVGGGSLADAIREGRLRGPDPRGATGRIVDVAVQFAWGLDHAHRHGLVHQDVKPANVMLTPDGTVKVTDFGLAKARIRAGEDGVPRPDADPLVSFAGLTPAYCSPEQARAAAGDRAPLTRATDVWSWALSVLAMFTGGPPVRSGAEGGRAFEEFAVRAAGVLPPGLADVLRACFRPDPSSRPDRMDELAEALATVYAQVTGTPYPRERPAPATLLADGLSNQALSMLDLGHPAEAEALWARALEADPHHPHAVFNRGLRLWRTGRMTDAQLIGDLEQVRATHRDDWIGDHLLGLVHLERGAAAEAVALLESAAGRAPDAPEPAAALRSARRLPGAPPPVVLAGHANPVGAVALGAGAGLAVSGGRDASNPPPPGAEGGTVRIWDLAAGRCVHTLPAHSAGLAGGVAAVALSPCGRFAASGGADGAVLVWDVRSGARLHRLGGHAGRVDALAFAPDGSLLATATEGGAVRLWDTGGGHCVRTLQREQDLPRALGGAVALTDEGHVVRWEPTTMRLRVWDAATGMLVRTTSMPRARVALSAGGRVALAATEAELRVWDAVAGRPLRALERPVSPDTRFAVSGDGTLALSTGPDGLRLWDLEEGRGVRTLQDEGALTGTAALSDDGRHALTAPGGPAVHAWRLTDPGPLAPWSHARPRTAAELAREADAAGLAVARARRLADAGDWARAGAELRAARNVPGHERNRDLLRLWREVGRHGRRTDLLGAWQGSELPGTERRSVSAAVLSSGGVLAVAFGGWSIVWLVDAVSGDLLHTLQVGGMSVECVAFTPDGRRLLTGASDGKVRVWEVASGECLRVLGGHKADVRSLAVSPDGRLAASGDQDGAVRVWDLAKGRRRHVLRGHSGVVLSLRFGPGAGTLLAWDMRRVVTLWRLRDRRSRVLPGQSPAAMSADGRTVVTCGHTVGTLWTSDGTTGEGTGYVRGAPEELASIHVDASGSLAATVGPRSALRVWDLRAERLLHHPPEPVTCLARSADDRFAVSGGPDGNLRVWDVPSGRCLHTLKAHAAAVTWVGLSADGHLAVSRDRDHVMRAWEFDWDHTFENGKAPP</sequence>
<proteinExistence type="predicted"/>
<dbReference type="InterPro" id="IPR011009">
    <property type="entry name" value="Kinase-like_dom_sf"/>
</dbReference>
<dbReference type="SMART" id="SM00320">
    <property type="entry name" value="WD40"/>
    <property type="match status" value="10"/>
</dbReference>
<dbReference type="CDD" id="cd14014">
    <property type="entry name" value="STKc_PknB_like"/>
    <property type="match status" value="1"/>
</dbReference>
<dbReference type="EMBL" id="JAXCEI010000027">
    <property type="protein sequence ID" value="MFA1544266.1"/>
    <property type="molecule type" value="Genomic_DNA"/>
</dbReference>
<dbReference type="CDD" id="cd00200">
    <property type="entry name" value="WD40"/>
    <property type="match status" value="2"/>
</dbReference>
<dbReference type="InterPro" id="IPR019775">
    <property type="entry name" value="WD40_repeat_CS"/>
</dbReference>
<gene>
    <name evidence="5" type="ORF">SM611_35495</name>
</gene>
<dbReference type="Pfam" id="PF00069">
    <property type="entry name" value="Pkinase"/>
    <property type="match status" value="1"/>
</dbReference>
<dbReference type="SUPFAM" id="SSF48452">
    <property type="entry name" value="TPR-like"/>
    <property type="match status" value="1"/>
</dbReference>
<name>A0ABV4QME7_9ACTN</name>
<evidence type="ECO:0000313" key="6">
    <source>
        <dbReference type="Proteomes" id="UP001569963"/>
    </source>
</evidence>
<dbReference type="InterPro" id="IPR001680">
    <property type="entry name" value="WD40_rpt"/>
</dbReference>
<feature type="repeat" description="WD" evidence="3">
    <location>
        <begin position="910"/>
        <end position="951"/>
    </location>
</feature>
<keyword evidence="6" id="KW-1185">Reference proteome</keyword>
<dbReference type="RefSeq" id="WP_371954791.1">
    <property type="nucleotide sequence ID" value="NZ_JAXCEI010000027.1"/>
</dbReference>
<dbReference type="PROSITE" id="PS50294">
    <property type="entry name" value="WD_REPEATS_REGION"/>
    <property type="match status" value="5"/>
</dbReference>
<dbReference type="InterPro" id="IPR036322">
    <property type="entry name" value="WD40_repeat_dom_sf"/>
</dbReference>
<dbReference type="InterPro" id="IPR020472">
    <property type="entry name" value="WD40_PAC1"/>
</dbReference>
<dbReference type="InterPro" id="IPR011047">
    <property type="entry name" value="Quinoprotein_ADH-like_sf"/>
</dbReference>
<comment type="caution">
    <text evidence="5">The sequence shown here is derived from an EMBL/GenBank/DDBJ whole genome shotgun (WGS) entry which is preliminary data.</text>
</comment>
<feature type="repeat" description="WD" evidence="3">
    <location>
        <begin position="1113"/>
        <end position="1147"/>
    </location>
</feature>
<feature type="repeat" description="WD" evidence="3">
    <location>
        <begin position="1071"/>
        <end position="1112"/>
    </location>
</feature>
<dbReference type="PROSITE" id="PS00678">
    <property type="entry name" value="WD_REPEATS_1"/>
    <property type="match status" value="4"/>
</dbReference>
<feature type="repeat" description="WD" evidence="3">
    <location>
        <begin position="535"/>
        <end position="576"/>
    </location>
</feature>
<dbReference type="SUPFAM" id="SSF50978">
    <property type="entry name" value="WD40 repeat-like"/>
    <property type="match status" value="1"/>
</dbReference>
<dbReference type="SUPFAM" id="SSF56112">
    <property type="entry name" value="Protein kinase-like (PK-like)"/>
    <property type="match status" value="1"/>
</dbReference>
<dbReference type="Proteomes" id="UP001569963">
    <property type="component" value="Unassembled WGS sequence"/>
</dbReference>
<dbReference type="Gene3D" id="1.10.510.10">
    <property type="entry name" value="Transferase(Phosphotransferase) domain 1"/>
    <property type="match status" value="1"/>
</dbReference>
<feature type="repeat" description="WD" evidence="3">
    <location>
        <begin position="868"/>
        <end position="909"/>
    </location>
</feature>
<dbReference type="InterPro" id="IPR000719">
    <property type="entry name" value="Prot_kinase_dom"/>
</dbReference>
<dbReference type="Gene3D" id="2.130.10.10">
    <property type="entry name" value="YVTN repeat-like/Quinoprotein amine dehydrogenase"/>
    <property type="match status" value="4"/>
</dbReference>
<dbReference type="InterPro" id="IPR011990">
    <property type="entry name" value="TPR-like_helical_dom_sf"/>
</dbReference>
<feature type="domain" description="Protein kinase" evidence="4">
    <location>
        <begin position="16"/>
        <end position="288"/>
    </location>
</feature>
<dbReference type="Gene3D" id="3.30.200.20">
    <property type="entry name" value="Phosphorylase Kinase, domain 1"/>
    <property type="match status" value="1"/>
</dbReference>
<dbReference type="SMART" id="SM00220">
    <property type="entry name" value="S_TKc"/>
    <property type="match status" value="1"/>
</dbReference>
<organism evidence="5 6">
    <name type="scientific">Actinomadura monticuli</name>
    <dbReference type="NCBI Taxonomy" id="3097367"/>
    <lineage>
        <taxon>Bacteria</taxon>
        <taxon>Bacillati</taxon>
        <taxon>Actinomycetota</taxon>
        <taxon>Actinomycetes</taxon>
        <taxon>Streptosporangiales</taxon>
        <taxon>Thermomonosporaceae</taxon>
        <taxon>Actinomadura</taxon>
    </lineage>
</organism>